<evidence type="ECO:0000256" key="9">
    <source>
        <dbReference type="SAM" id="MobiDB-lite"/>
    </source>
</evidence>
<feature type="compositionally biased region" description="Basic and acidic residues" evidence="9">
    <location>
        <begin position="494"/>
        <end position="504"/>
    </location>
</feature>
<keyword evidence="7" id="KW-0687">Ribonucleoprotein</keyword>
<name>A0A9P7B2T8_RHOMI</name>
<organism evidence="11 12">
    <name type="scientific">Rhodotorula mucilaginosa</name>
    <name type="common">Yeast</name>
    <name type="synonym">Rhodotorula rubra</name>
    <dbReference type="NCBI Taxonomy" id="5537"/>
    <lineage>
        <taxon>Eukaryota</taxon>
        <taxon>Fungi</taxon>
        <taxon>Dikarya</taxon>
        <taxon>Basidiomycota</taxon>
        <taxon>Pucciniomycotina</taxon>
        <taxon>Microbotryomycetes</taxon>
        <taxon>Sporidiobolales</taxon>
        <taxon>Sporidiobolaceae</taxon>
        <taxon>Rhodotorula</taxon>
    </lineage>
</organism>
<evidence type="ECO:0000313" key="11">
    <source>
        <dbReference type="EMBL" id="KAG0656416.1"/>
    </source>
</evidence>
<evidence type="ECO:0000313" key="12">
    <source>
        <dbReference type="Proteomes" id="UP000777482"/>
    </source>
</evidence>
<evidence type="ECO:0000256" key="4">
    <source>
        <dbReference type="ARBA" id="ARBA00022946"/>
    </source>
</evidence>
<feature type="region of interest" description="Disordered" evidence="9">
    <location>
        <begin position="864"/>
        <end position="883"/>
    </location>
</feature>
<dbReference type="Pfam" id="PF23647">
    <property type="entry name" value="TRAPPC13_M"/>
    <property type="match status" value="1"/>
</dbReference>
<keyword evidence="4" id="KW-0809">Transit peptide</keyword>
<dbReference type="SUPFAM" id="SSF55811">
    <property type="entry name" value="Nudix"/>
    <property type="match status" value="1"/>
</dbReference>
<dbReference type="OrthoDB" id="414075at2759"/>
<dbReference type="PANTHER" id="PTHR13124">
    <property type="entry name" value="39S RIBOSOMAL PROTEIN L46, MITOCHONDRIAL PRECURSOR-RELATED"/>
    <property type="match status" value="1"/>
</dbReference>
<dbReference type="GO" id="GO:0005762">
    <property type="term" value="C:mitochondrial large ribosomal subunit"/>
    <property type="evidence" value="ECO:0007669"/>
    <property type="project" value="TreeGrafter"/>
</dbReference>
<keyword evidence="3" id="KW-0378">Hydrolase</keyword>
<keyword evidence="12" id="KW-1185">Reference proteome</keyword>
<dbReference type="CDD" id="cd04661">
    <property type="entry name" value="NUDIX_MRP_L46"/>
    <property type="match status" value="1"/>
</dbReference>
<feature type="region of interest" description="Disordered" evidence="9">
    <location>
        <begin position="494"/>
        <end position="598"/>
    </location>
</feature>
<comment type="similarity">
    <text evidence="2">Belongs to the mitochondrion-specific ribosomal protein mL46 family.</text>
</comment>
<dbReference type="Pfam" id="PF11788">
    <property type="entry name" value="MRP-L46"/>
    <property type="match status" value="1"/>
</dbReference>
<dbReference type="GO" id="GO:0003735">
    <property type="term" value="F:structural constituent of ribosome"/>
    <property type="evidence" value="ECO:0007669"/>
    <property type="project" value="InterPro"/>
</dbReference>
<dbReference type="PROSITE" id="PS51462">
    <property type="entry name" value="NUDIX"/>
    <property type="match status" value="1"/>
</dbReference>
<dbReference type="InterPro" id="IPR040008">
    <property type="entry name" value="Ribosomal_mL46"/>
</dbReference>
<feature type="region of interest" description="Disordered" evidence="9">
    <location>
        <begin position="361"/>
        <end position="432"/>
    </location>
</feature>
<evidence type="ECO:0000256" key="6">
    <source>
        <dbReference type="ARBA" id="ARBA00023128"/>
    </source>
</evidence>
<evidence type="ECO:0000259" key="10">
    <source>
        <dbReference type="PROSITE" id="PS51462"/>
    </source>
</evidence>
<proteinExistence type="inferred from homology"/>
<dbReference type="InterPro" id="IPR021757">
    <property type="entry name" value="Ribosomal_mL46_N"/>
</dbReference>
<dbReference type="EMBL" id="PUHQ01000098">
    <property type="protein sequence ID" value="KAG0656416.1"/>
    <property type="molecule type" value="Genomic_DNA"/>
</dbReference>
<dbReference type="InterPro" id="IPR020084">
    <property type="entry name" value="NUDIX_hydrolase_CS"/>
</dbReference>
<evidence type="ECO:0000256" key="2">
    <source>
        <dbReference type="ARBA" id="ARBA00009070"/>
    </source>
</evidence>
<feature type="compositionally biased region" description="Basic and acidic residues" evidence="9">
    <location>
        <begin position="578"/>
        <end position="587"/>
    </location>
</feature>
<feature type="domain" description="Nudix hydrolase" evidence="10">
    <location>
        <begin position="775"/>
        <end position="1017"/>
    </location>
</feature>
<comment type="caution">
    <text evidence="11">The sequence shown here is derived from an EMBL/GenBank/DDBJ whole genome shotgun (WGS) entry which is preliminary data.</text>
</comment>
<dbReference type="Gene3D" id="3.90.79.10">
    <property type="entry name" value="Nucleoside Triphosphate Pyrophosphohydrolase"/>
    <property type="match status" value="1"/>
</dbReference>
<dbReference type="InterPro" id="IPR033650">
    <property type="entry name" value="Ribosomal_mL46_NUDIX"/>
</dbReference>
<gene>
    <name evidence="11" type="ORF">C6P46_007136</name>
</gene>
<evidence type="ECO:0000256" key="7">
    <source>
        <dbReference type="ARBA" id="ARBA00023274"/>
    </source>
</evidence>
<feature type="region of interest" description="Disordered" evidence="9">
    <location>
        <begin position="1"/>
        <end position="81"/>
    </location>
</feature>
<dbReference type="Proteomes" id="UP000777482">
    <property type="component" value="Unassembled WGS sequence"/>
</dbReference>
<evidence type="ECO:0000256" key="1">
    <source>
        <dbReference type="ARBA" id="ARBA00004173"/>
    </source>
</evidence>
<keyword evidence="5" id="KW-0689">Ribosomal protein</keyword>
<feature type="compositionally biased region" description="Basic and acidic residues" evidence="9">
    <location>
        <begin position="870"/>
        <end position="883"/>
    </location>
</feature>
<dbReference type="InterPro" id="IPR000086">
    <property type="entry name" value="NUDIX_hydrolase_dom"/>
</dbReference>
<feature type="compositionally biased region" description="Polar residues" evidence="9">
    <location>
        <begin position="401"/>
        <end position="411"/>
    </location>
</feature>
<accession>A0A9P7B2T8</accession>
<evidence type="ECO:0000256" key="8">
    <source>
        <dbReference type="ARBA" id="ARBA00035190"/>
    </source>
</evidence>
<evidence type="ECO:0000256" key="5">
    <source>
        <dbReference type="ARBA" id="ARBA00022980"/>
    </source>
</evidence>
<feature type="compositionally biased region" description="Pro residues" evidence="9">
    <location>
        <begin position="28"/>
        <end position="37"/>
    </location>
</feature>
<feature type="compositionally biased region" description="Pro residues" evidence="9">
    <location>
        <begin position="374"/>
        <end position="387"/>
    </location>
</feature>
<keyword evidence="6" id="KW-0496">Mitochondrion</keyword>
<dbReference type="PROSITE" id="PS00893">
    <property type="entry name" value="NUDIX_BOX"/>
    <property type="match status" value="1"/>
</dbReference>
<dbReference type="AlphaFoldDB" id="A0A9P7B2T8"/>
<dbReference type="Pfam" id="PF00293">
    <property type="entry name" value="NUDIX"/>
    <property type="match status" value="1"/>
</dbReference>
<dbReference type="GO" id="GO:0016787">
    <property type="term" value="F:hydrolase activity"/>
    <property type="evidence" value="ECO:0007669"/>
    <property type="project" value="UniProtKB-KW"/>
</dbReference>
<dbReference type="PANTHER" id="PTHR13124:SF12">
    <property type="entry name" value="LARGE RIBOSOMAL SUBUNIT PROTEIN ML46"/>
    <property type="match status" value="1"/>
</dbReference>
<reference evidence="11 12" key="1">
    <citation type="submission" date="2020-11" db="EMBL/GenBank/DDBJ databases">
        <title>Kefir isolates.</title>
        <authorList>
            <person name="Marcisauskas S."/>
            <person name="Kim Y."/>
            <person name="Blasche S."/>
        </authorList>
    </citation>
    <scope>NUCLEOTIDE SEQUENCE [LARGE SCALE GENOMIC DNA]</scope>
    <source>
        <strain evidence="11 12">KR</strain>
    </source>
</reference>
<evidence type="ECO:0000256" key="3">
    <source>
        <dbReference type="ARBA" id="ARBA00022801"/>
    </source>
</evidence>
<protein>
    <recommendedName>
        <fullName evidence="8">Large ribosomal subunit protein mL46</fullName>
    </recommendedName>
</protein>
<comment type="subcellular location">
    <subcellularLocation>
        <location evidence="1">Mitochondrion</location>
    </subcellularLocation>
</comment>
<dbReference type="InterPro" id="IPR015797">
    <property type="entry name" value="NUDIX_hydrolase-like_dom_sf"/>
</dbReference>
<sequence length="1019" mass="110193">MSAVPAEPPHLVQLEIRRTFPSAGGSPTPTPSPSPPHDAPRSHAQAGDRAVDHAADGSLTGAGHAPEQREQVPPPPPNIYLGETYTANVHLSVPADAAPHAAHKVHLVVEMHSGIPPLATRTAGTPTPPAAPQVRQYPISTHDFERIDPSLPPSRAQEIVVPLEWELKELASHAVVCLVSYGVQVADRETGELELVMRSYRKILRFDVLNPLSVRTKAHAPSSSSPSAFSPNTFYSPLARRKLFLEVQVQNHCDSRMTFRRMRFEPVQGFHVSDEANQGFVVVEPTTTKEGESAAAQQQQRVGLDFLPLATGSVRQFLYILTRTSTTRLSGGSTAAAAQHQQPQQEPLGRLDIVWQTERGQHGRLQSATLGRKLPPPPPAPPPPPSGPTLGPDLRLGATSKHATSSPVLSRTGSNGGGGTAPPGFGPTTLDGVEERTDARGLKFDVTVEAILPSPSPPLWSDSTTTTITTAASRATFLVNEPVSVRLRIRVTRDDEHHPHHDGHQVLSSTFTTEPPPGVATGTNVDATAAEPIPPPPRGRRRRRVRVAVQHVQWHASPIRDQPPLVRYSNNEDDDDNDGTKAGDDAGRSPLGVGLGRSRESVSSHFAIPGAMPPSKVGTQQLSLPGVTSLQQQQSLFAAATRNNNNNGGAGVSSSAESASTPIIGGTHFVAGHQATTAGDDDRNYPMMHGVRLPLPIPIPIPNRPPPPGPVPSAGVIRLGPDTVDVGYLDVPLDGLDDDEGGSAGGNRVVEMRFVPLERARLQSTVAAASAESTPRPRVVAAALLSRPPLLLPQLSPLERTYYAYQRRIHRALAKPFAVSSEWFFKKGSQAEKAFAAFDQRASQSEVQDDPTGRRAFEMATEEVEGAPELVDRESEADRTGDVKSLERRADRTLYLLLKKKRSDHAWQFPQGGVEADESLVEAAKRELLEETGPNVDVWPVGRVPAGAFSYPFPATHKKKFPEFDSARVFFMPMRMIRGQAVPNQKEGIVDFAWLTKEEIKDKVSEEYWQAVEPILSDQ</sequence>
<dbReference type="InterPro" id="IPR055429">
    <property type="entry name" value="TRAPPC13_M"/>
</dbReference>